<comment type="caution">
    <text evidence="1">The sequence shown here is derived from an EMBL/GenBank/DDBJ whole genome shotgun (WGS) entry which is preliminary data.</text>
</comment>
<keyword evidence="2" id="KW-1185">Reference proteome</keyword>
<sequence length="85" mass="9784">MDTLKDLKEGMLLFYQDQLVGKIEQIEAGLVKFRTEDLLEEYWIAPEVIEKVEQDAHLKLSLEDLHAQGLLKPGRRKGTDATPNY</sequence>
<accession>A0ABQ2D7U2</accession>
<organism evidence="1 2">
    <name type="scientific">Deinococcus roseus</name>
    <dbReference type="NCBI Taxonomy" id="392414"/>
    <lineage>
        <taxon>Bacteria</taxon>
        <taxon>Thermotogati</taxon>
        <taxon>Deinococcota</taxon>
        <taxon>Deinococci</taxon>
        <taxon>Deinococcales</taxon>
        <taxon>Deinococcaceae</taxon>
        <taxon>Deinococcus</taxon>
    </lineage>
</organism>
<protein>
    <recommendedName>
        <fullName evidence="3">DUF4926 domain-containing protein</fullName>
    </recommendedName>
</protein>
<dbReference type="RefSeq" id="WP_189005544.1">
    <property type="nucleotide sequence ID" value="NZ_BMOD01000019.1"/>
</dbReference>
<proteinExistence type="predicted"/>
<gene>
    <name evidence="1" type="ORF">GCM10008938_38700</name>
</gene>
<dbReference type="EMBL" id="BMOD01000019">
    <property type="protein sequence ID" value="GGJ48983.1"/>
    <property type="molecule type" value="Genomic_DNA"/>
</dbReference>
<evidence type="ECO:0008006" key="3">
    <source>
        <dbReference type="Google" id="ProtNLM"/>
    </source>
</evidence>
<reference evidence="2" key="1">
    <citation type="journal article" date="2019" name="Int. J. Syst. Evol. Microbiol.">
        <title>The Global Catalogue of Microorganisms (GCM) 10K type strain sequencing project: providing services to taxonomists for standard genome sequencing and annotation.</title>
        <authorList>
            <consortium name="The Broad Institute Genomics Platform"/>
            <consortium name="The Broad Institute Genome Sequencing Center for Infectious Disease"/>
            <person name="Wu L."/>
            <person name="Ma J."/>
        </authorList>
    </citation>
    <scope>NUCLEOTIDE SEQUENCE [LARGE SCALE GENOMIC DNA]</scope>
    <source>
        <strain evidence="2">JCM 14370</strain>
    </source>
</reference>
<dbReference type="Proteomes" id="UP000632222">
    <property type="component" value="Unassembled WGS sequence"/>
</dbReference>
<name>A0ABQ2D7U2_9DEIO</name>
<evidence type="ECO:0000313" key="1">
    <source>
        <dbReference type="EMBL" id="GGJ48983.1"/>
    </source>
</evidence>
<evidence type="ECO:0000313" key="2">
    <source>
        <dbReference type="Proteomes" id="UP000632222"/>
    </source>
</evidence>